<keyword evidence="2" id="KW-0963">Cytoplasm</keyword>
<keyword evidence="3" id="KW-0808">Transferase</keyword>
<sequence length="364" mass="37313">MSNPTLILGIETSCDETACAVVADGQDVRANVVASQVDLHAAYGGVVPELASRAHIEAINNVVTRALAEAGASADEIAAVAVTNEPGLIGSLLVGVMAAKTAAWVLDVPLIAVNHVCAHAYAASLDDDPIAYPAAALICSGGHTALYRCLSPTRLELLGSTIDDAAGEAFDKVAGILRLGYPGGPAIERAARQGDSAVVKLPRSLLRGQSLDFSFSGLKTAVLYHVNGLPGRRKGKRRRVGAQAQRAASQPNAGGGIEQFTEQEVADLAASFQAAVVDVLVTKLRRAAKLTGARTLVLGGGVSANTALRAAAGALAEKLGSPLRLPAMTFTVDNAAMVAGLGYHHLLAGETAGYDLQACATVRR</sequence>
<evidence type="ECO:0000256" key="1">
    <source>
        <dbReference type="ARBA" id="ARBA00012156"/>
    </source>
</evidence>
<dbReference type="AlphaFoldDB" id="A0A0F9UPM7"/>
<evidence type="ECO:0000256" key="3">
    <source>
        <dbReference type="ARBA" id="ARBA00022679"/>
    </source>
</evidence>
<reference evidence="11" key="1">
    <citation type="journal article" date="2015" name="Nature">
        <title>Complex archaea that bridge the gap between prokaryotes and eukaryotes.</title>
        <authorList>
            <person name="Spang A."/>
            <person name="Saw J.H."/>
            <person name="Jorgensen S.L."/>
            <person name="Zaremba-Niedzwiedzka K."/>
            <person name="Martijn J."/>
            <person name="Lind A.E."/>
            <person name="van Eijk R."/>
            <person name="Schleper C."/>
            <person name="Guy L."/>
            <person name="Ettema T.J."/>
        </authorList>
    </citation>
    <scope>NUCLEOTIDE SEQUENCE</scope>
</reference>
<keyword evidence="5" id="KW-0479">Metal-binding</keyword>
<dbReference type="EC" id="2.3.1.234" evidence="1"/>
<evidence type="ECO:0000256" key="6">
    <source>
        <dbReference type="ARBA" id="ARBA00023004"/>
    </source>
</evidence>
<keyword evidence="6" id="KW-0408">Iron</keyword>
<evidence type="ECO:0000256" key="9">
    <source>
        <dbReference type="SAM" id="MobiDB-lite"/>
    </source>
</evidence>
<accession>A0A0F9UPM7</accession>
<organism evidence="11">
    <name type="scientific">marine sediment metagenome</name>
    <dbReference type="NCBI Taxonomy" id="412755"/>
    <lineage>
        <taxon>unclassified sequences</taxon>
        <taxon>metagenomes</taxon>
        <taxon>ecological metagenomes</taxon>
    </lineage>
</organism>
<dbReference type="GO" id="GO:0061711">
    <property type="term" value="F:tRNA N(6)-L-threonylcarbamoyladenine synthase activity"/>
    <property type="evidence" value="ECO:0007669"/>
    <property type="project" value="UniProtKB-EC"/>
</dbReference>
<feature type="compositionally biased region" description="Basic residues" evidence="9">
    <location>
        <begin position="231"/>
        <end position="240"/>
    </location>
</feature>
<dbReference type="NCBIfam" id="TIGR00329">
    <property type="entry name" value="gcp_kae1"/>
    <property type="match status" value="1"/>
</dbReference>
<feature type="region of interest" description="Disordered" evidence="9">
    <location>
        <begin position="230"/>
        <end position="255"/>
    </location>
</feature>
<evidence type="ECO:0000313" key="11">
    <source>
        <dbReference type="EMBL" id="KKN55563.1"/>
    </source>
</evidence>
<dbReference type="InterPro" id="IPR000905">
    <property type="entry name" value="Gcp-like_dom"/>
</dbReference>
<evidence type="ECO:0000256" key="5">
    <source>
        <dbReference type="ARBA" id="ARBA00022723"/>
    </source>
</evidence>
<dbReference type="PROSITE" id="PS01016">
    <property type="entry name" value="GLYCOPROTEASE"/>
    <property type="match status" value="1"/>
</dbReference>
<dbReference type="FunFam" id="3.30.420.40:FF:000040">
    <property type="entry name" value="tRNA N6-adenosine threonylcarbamoyltransferase"/>
    <property type="match status" value="1"/>
</dbReference>
<dbReference type="SUPFAM" id="SSF53067">
    <property type="entry name" value="Actin-like ATPase domain"/>
    <property type="match status" value="2"/>
</dbReference>
<dbReference type="CDD" id="cd24133">
    <property type="entry name" value="ASKHA_NBD_TsaD_bac"/>
    <property type="match status" value="1"/>
</dbReference>
<feature type="domain" description="Gcp-like" evidence="10">
    <location>
        <begin position="28"/>
        <end position="339"/>
    </location>
</feature>
<dbReference type="GO" id="GO:0002949">
    <property type="term" value="P:tRNA threonylcarbamoyladenosine modification"/>
    <property type="evidence" value="ECO:0007669"/>
    <property type="project" value="InterPro"/>
</dbReference>
<dbReference type="EMBL" id="LAZR01000879">
    <property type="protein sequence ID" value="KKN55563.1"/>
    <property type="molecule type" value="Genomic_DNA"/>
</dbReference>
<comment type="caution">
    <text evidence="11">The sequence shown here is derived from an EMBL/GenBank/DDBJ whole genome shotgun (WGS) entry which is preliminary data.</text>
</comment>
<evidence type="ECO:0000256" key="8">
    <source>
        <dbReference type="ARBA" id="ARBA00048117"/>
    </source>
</evidence>
<dbReference type="PANTHER" id="PTHR11735">
    <property type="entry name" value="TRNA N6-ADENOSINE THREONYLCARBAMOYLTRANSFERASE"/>
    <property type="match status" value="1"/>
</dbReference>
<name>A0A0F9UPM7_9ZZZZ</name>
<dbReference type="HAMAP" id="MF_01445">
    <property type="entry name" value="TsaD"/>
    <property type="match status" value="1"/>
</dbReference>
<dbReference type="PANTHER" id="PTHR11735:SF6">
    <property type="entry name" value="TRNA N6-ADENOSINE THREONYLCARBAMOYLTRANSFERASE, MITOCHONDRIAL"/>
    <property type="match status" value="1"/>
</dbReference>
<gene>
    <name evidence="11" type="ORF">LCGC14_0580930</name>
</gene>
<dbReference type="Gene3D" id="3.30.420.40">
    <property type="match status" value="2"/>
</dbReference>
<evidence type="ECO:0000256" key="4">
    <source>
        <dbReference type="ARBA" id="ARBA00022694"/>
    </source>
</evidence>
<dbReference type="InterPro" id="IPR043129">
    <property type="entry name" value="ATPase_NBD"/>
</dbReference>
<dbReference type="PRINTS" id="PR00789">
    <property type="entry name" value="OSIALOPTASE"/>
</dbReference>
<keyword evidence="4" id="KW-0819">tRNA processing</keyword>
<dbReference type="Pfam" id="PF00814">
    <property type="entry name" value="TsaD"/>
    <property type="match status" value="1"/>
</dbReference>
<comment type="catalytic activity">
    <reaction evidence="8">
        <text>L-threonylcarbamoyladenylate + adenosine(37) in tRNA = N(6)-L-threonylcarbamoyladenosine(37) in tRNA + AMP + H(+)</text>
        <dbReference type="Rhea" id="RHEA:37059"/>
        <dbReference type="Rhea" id="RHEA-COMP:10162"/>
        <dbReference type="Rhea" id="RHEA-COMP:10163"/>
        <dbReference type="ChEBI" id="CHEBI:15378"/>
        <dbReference type="ChEBI" id="CHEBI:73682"/>
        <dbReference type="ChEBI" id="CHEBI:74411"/>
        <dbReference type="ChEBI" id="CHEBI:74418"/>
        <dbReference type="ChEBI" id="CHEBI:456215"/>
        <dbReference type="EC" id="2.3.1.234"/>
    </reaction>
</comment>
<proteinExistence type="inferred from homology"/>
<dbReference type="NCBIfam" id="TIGR03723">
    <property type="entry name" value="T6A_TsaD_YgjD"/>
    <property type="match status" value="1"/>
</dbReference>
<protein>
    <recommendedName>
        <fullName evidence="1">N(6)-L-threonylcarbamoyladenine synthase</fullName>
        <ecNumber evidence="1">2.3.1.234</ecNumber>
    </recommendedName>
</protein>
<evidence type="ECO:0000256" key="2">
    <source>
        <dbReference type="ARBA" id="ARBA00022490"/>
    </source>
</evidence>
<dbReference type="GO" id="GO:0046872">
    <property type="term" value="F:metal ion binding"/>
    <property type="evidence" value="ECO:0007669"/>
    <property type="project" value="UniProtKB-KW"/>
</dbReference>
<keyword evidence="7" id="KW-0012">Acyltransferase</keyword>
<dbReference type="InterPro" id="IPR017860">
    <property type="entry name" value="Peptidase_M22_CS"/>
</dbReference>
<evidence type="ECO:0000256" key="7">
    <source>
        <dbReference type="ARBA" id="ARBA00023315"/>
    </source>
</evidence>
<dbReference type="InterPro" id="IPR017861">
    <property type="entry name" value="KAE1/TsaD"/>
</dbReference>
<evidence type="ECO:0000259" key="10">
    <source>
        <dbReference type="Pfam" id="PF00814"/>
    </source>
</evidence>
<dbReference type="InterPro" id="IPR022450">
    <property type="entry name" value="TsaD"/>
</dbReference>
<feature type="compositionally biased region" description="Low complexity" evidence="9">
    <location>
        <begin position="241"/>
        <end position="250"/>
    </location>
</feature>